<accession>A0A923PIL4</accession>
<protein>
    <submittedName>
        <fullName evidence="1">DUF4249 domain-containing protein</fullName>
    </submittedName>
</protein>
<dbReference type="Proteomes" id="UP000650081">
    <property type="component" value="Unassembled WGS sequence"/>
</dbReference>
<dbReference type="EMBL" id="JACSIT010000104">
    <property type="protein sequence ID" value="MBC6994823.1"/>
    <property type="molecule type" value="Genomic_DNA"/>
</dbReference>
<keyword evidence="2" id="KW-1185">Reference proteome</keyword>
<dbReference type="AlphaFoldDB" id="A0A923PIL4"/>
<dbReference type="Pfam" id="PF14054">
    <property type="entry name" value="DUF4249"/>
    <property type="match status" value="1"/>
</dbReference>
<evidence type="ECO:0000313" key="2">
    <source>
        <dbReference type="Proteomes" id="UP000650081"/>
    </source>
</evidence>
<evidence type="ECO:0000313" key="1">
    <source>
        <dbReference type="EMBL" id="MBC6994823.1"/>
    </source>
</evidence>
<proteinExistence type="predicted"/>
<comment type="caution">
    <text evidence="1">The sequence shown here is derived from an EMBL/GenBank/DDBJ whole genome shotgun (WGS) entry which is preliminary data.</text>
</comment>
<sequence>MKQLLLLTLLGLALWRCEDPVTLDSRFVGPELVVEAWINNASEPQTILLTESQDYYANRLPTPVTDAQVVICETENQQPTSNCFLFIHQDSGRYVWTPGPGETIGDVGTEYGLGIQRGDKQYASFSTMNRTAMVDSISFQFEEASLGLEEGLYAQLYARDQVGQGDAYLIRSTINDTLLIRPFELILAYDATFSPGNDADGITFIFPIRFGINKLDENGAPIPLVSGDKVEAEVISLSQEAYLFLRIVQEQINNGGSGLFDRPVANSPGNVIDLETGETVLGFFNVGAVARAERTVE</sequence>
<dbReference type="InterPro" id="IPR025345">
    <property type="entry name" value="DUF4249"/>
</dbReference>
<reference evidence="1" key="1">
    <citation type="submission" date="2020-08" db="EMBL/GenBank/DDBJ databases">
        <title>Lewinella bacteria from marine environments.</title>
        <authorList>
            <person name="Zhong Y."/>
        </authorList>
    </citation>
    <scope>NUCLEOTIDE SEQUENCE</scope>
    <source>
        <strain evidence="1">KCTC 42187</strain>
    </source>
</reference>
<name>A0A923PIL4_9BACT</name>
<dbReference type="RefSeq" id="WP_187466893.1">
    <property type="nucleotide sequence ID" value="NZ_JACSIT010000104.1"/>
</dbReference>
<gene>
    <name evidence="1" type="ORF">H9S92_11650</name>
</gene>
<organism evidence="1 2">
    <name type="scientific">Neolewinella lacunae</name>
    <dbReference type="NCBI Taxonomy" id="1517758"/>
    <lineage>
        <taxon>Bacteria</taxon>
        <taxon>Pseudomonadati</taxon>
        <taxon>Bacteroidota</taxon>
        <taxon>Saprospiria</taxon>
        <taxon>Saprospirales</taxon>
        <taxon>Lewinellaceae</taxon>
        <taxon>Neolewinella</taxon>
    </lineage>
</organism>